<dbReference type="EMBL" id="FNRF01000001">
    <property type="protein sequence ID" value="SEA05435.1"/>
    <property type="molecule type" value="Genomic_DNA"/>
</dbReference>
<dbReference type="InterPro" id="IPR050623">
    <property type="entry name" value="Glucan_succinyl_AcylTrfase"/>
</dbReference>
<feature type="domain" description="Acyltransferase 3" evidence="2">
    <location>
        <begin position="26"/>
        <end position="348"/>
    </location>
</feature>
<evidence type="ECO:0000259" key="2">
    <source>
        <dbReference type="Pfam" id="PF01757"/>
    </source>
</evidence>
<keyword evidence="1" id="KW-0812">Transmembrane</keyword>
<dbReference type="OrthoDB" id="5446016at2"/>
<proteinExistence type="predicted"/>
<evidence type="ECO:0000313" key="3">
    <source>
        <dbReference type="EMBL" id="SEA05435.1"/>
    </source>
</evidence>
<evidence type="ECO:0000313" key="4">
    <source>
        <dbReference type="Proteomes" id="UP000182257"/>
    </source>
</evidence>
<gene>
    <name evidence="3" type="ORF">SAMN05216462_0469</name>
</gene>
<feature type="transmembrane region" description="Helical" evidence="1">
    <location>
        <begin position="265"/>
        <end position="285"/>
    </location>
</feature>
<accession>A0A1H3Y131</accession>
<dbReference type="Pfam" id="PF01757">
    <property type="entry name" value="Acyl_transf_3"/>
    <property type="match status" value="1"/>
</dbReference>
<feature type="transmembrane region" description="Helical" evidence="1">
    <location>
        <begin position="64"/>
        <end position="87"/>
    </location>
</feature>
<feature type="transmembrane region" description="Helical" evidence="1">
    <location>
        <begin position="234"/>
        <end position="253"/>
    </location>
</feature>
<organism evidence="3 4">
    <name type="scientific">Xylanibacter ruminicola</name>
    <name type="common">Prevotella ruminicola</name>
    <dbReference type="NCBI Taxonomy" id="839"/>
    <lineage>
        <taxon>Bacteria</taxon>
        <taxon>Pseudomonadati</taxon>
        <taxon>Bacteroidota</taxon>
        <taxon>Bacteroidia</taxon>
        <taxon>Bacteroidales</taxon>
        <taxon>Prevotellaceae</taxon>
        <taxon>Xylanibacter</taxon>
    </lineage>
</organism>
<name>A0A1H3Y131_XYLRU</name>
<feature type="transmembrane region" description="Helical" evidence="1">
    <location>
        <begin position="297"/>
        <end position="320"/>
    </location>
</feature>
<protein>
    <submittedName>
        <fullName evidence="3">Surface polysaccharide O-acyltransferase, integral membrane enzyme</fullName>
    </submittedName>
</protein>
<feature type="transmembrane region" description="Helical" evidence="1">
    <location>
        <begin position="332"/>
        <end position="353"/>
    </location>
</feature>
<feature type="transmembrane region" description="Helical" evidence="1">
    <location>
        <begin position="25"/>
        <end position="44"/>
    </location>
</feature>
<feature type="transmembrane region" description="Helical" evidence="1">
    <location>
        <begin position="166"/>
        <end position="184"/>
    </location>
</feature>
<dbReference type="AlphaFoldDB" id="A0A1H3Y131"/>
<feature type="transmembrane region" description="Helical" evidence="1">
    <location>
        <begin position="209"/>
        <end position="227"/>
    </location>
</feature>
<keyword evidence="1" id="KW-1133">Transmembrane helix</keyword>
<feature type="transmembrane region" description="Helical" evidence="1">
    <location>
        <begin position="133"/>
        <end position="154"/>
    </location>
</feature>
<feature type="transmembrane region" description="Helical" evidence="1">
    <location>
        <begin position="108"/>
        <end position="127"/>
    </location>
</feature>
<dbReference type="GO" id="GO:0016747">
    <property type="term" value="F:acyltransferase activity, transferring groups other than amino-acyl groups"/>
    <property type="evidence" value="ECO:0007669"/>
    <property type="project" value="InterPro"/>
</dbReference>
<keyword evidence="3" id="KW-0808">Transferase</keyword>
<dbReference type="PANTHER" id="PTHR36927">
    <property type="entry name" value="BLR4337 PROTEIN"/>
    <property type="match status" value="1"/>
</dbReference>
<reference evidence="3 4" key="1">
    <citation type="submission" date="2016-10" db="EMBL/GenBank/DDBJ databases">
        <authorList>
            <person name="de Groot N.N."/>
        </authorList>
    </citation>
    <scope>NUCLEOTIDE SEQUENCE [LARGE SCALE GENOMIC DNA]</scope>
    <source>
        <strain evidence="3 4">D31d</strain>
    </source>
</reference>
<dbReference type="InterPro" id="IPR002656">
    <property type="entry name" value="Acyl_transf_3_dom"/>
</dbReference>
<dbReference type="Proteomes" id="UP000182257">
    <property type="component" value="Unassembled WGS sequence"/>
</dbReference>
<keyword evidence="1" id="KW-0472">Membrane</keyword>
<dbReference type="PANTHER" id="PTHR36927:SF4">
    <property type="entry name" value="BLR5718 PROTEIN"/>
    <property type="match status" value="1"/>
</dbReference>
<sequence length="360" mass="41339">MRFGSSCNYSYHRCVKYIEMNKKRLLYLDNLKVCLTVLVIFHHAGQAYGDGGDWAYHPSNPAEFMPWIWHFFSVNAAFFMGLFFLISGYFVPTSFDKQGVKVFVQKKLIRLGIPLLLMGGLISVLSGKPEIGHMWYIESLLVFCLIYALVRQFCKPFDGECSSKTTIISLLIFGGVMGIGSYFIRQVSPQDHWIWPFGIIPLPMEPAHYLQYVMMFVIGILARRFAWLEKMSNTTGALSLAIGCALALGIYLRDGGAWNDFVTEWFGIYESFLCVFICYGLLWLFRERGNWDSKFWQWCAAQSYGAYIFHLLLMIVLQYATDGIWMGAFGKFMFIGIITTICSFVLTWLVRLIPKAKKVL</sequence>
<keyword evidence="3" id="KW-0012">Acyltransferase</keyword>
<evidence type="ECO:0000256" key="1">
    <source>
        <dbReference type="SAM" id="Phobius"/>
    </source>
</evidence>